<feature type="region of interest" description="Disordered" evidence="4">
    <location>
        <begin position="1"/>
        <end position="56"/>
    </location>
</feature>
<dbReference type="SUPFAM" id="SSF55120">
    <property type="entry name" value="Pseudouridine synthase"/>
    <property type="match status" value="1"/>
</dbReference>
<keyword evidence="7" id="KW-1185">Reference proteome</keyword>
<dbReference type="AlphaFoldDB" id="I3C222"/>
<feature type="compositionally biased region" description="Polar residues" evidence="4">
    <location>
        <begin position="43"/>
        <end position="55"/>
    </location>
</feature>
<dbReference type="Proteomes" id="UP000004690">
    <property type="component" value="Unassembled WGS sequence"/>
</dbReference>
<organism evidence="6 7">
    <name type="scientific">Galbibacter orientalis DSM 19592</name>
    <dbReference type="NCBI Taxonomy" id="926559"/>
    <lineage>
        <taxon>Bacteria</taxon>
        <taxon>Pseudomonadati</taxon>
        <taxon>Bacteroidota</taxon>
        <taxon>Flavobacteriia</taxon>
        <taxon>Flavobacteriales</taxon>
        <taxon>Flavobacteriaceae</taxon>
        <taxon>Galbibacter</taxon>
    </lineage>
</organism>
<comment type="similarity">
    <text evidence="1">Belongs to the pseudouridine synthase RsuA family.</text>
</comment>
<dbReference type="eggNOG" id="COG1187">
    <property type="taxonomic scope" value="Bacteria"/>
</dbReference>
<evidence type="ECO:0000313" key="6">
    <source>
        <dbReference type="EMBL" id="EIJ37665.1"/>
    </source>
</evidence>
<dbReference type="PANTHER" id="PTHR47683:SF2">
    <property type="entry name" value="RNA-BINDING S4 DOMAIN-CONTAINING PROTEIN"/>
    <property type="match status" value="1"/>
</dbReference>
<keyword evidence="3" id="KW-0694">RNA-binding</keyword>
<reference evidence="6 7" key="1">
    <citation type="submission" date="2012-02" db="EMBL/GenBank/DDBJ databases">
        <title>Improved High-Quality Draft genome of Joostella marina DSM 19592.</title>
        <authorList>
            <consortium name="US DOE Joint Genome Institute (JGI-PGF)"/>
            <person name="Lucas S."/>
            <person name="Copeland A."/>
            <person name="Lapidus A."/>
            <person name="Bruce D."/>
            <person name="Goodwin L."/>
            <person name="Pitluck S."/>
            <person name="Peters L."/>
            <person name="Chertkov O."/>
            <person name="Ovchinnikova G."/>
            <person name="Kyrpides N."/>
            <person name="Mavromatis K."/>
            <person name="Detter J.C."/>
            <person name="Han C."/>
            <person name="Land M."/>
            <person name="Hauser L."/>
            <person name="Markowitz V."/>
            <person name="Cheng J.-F."/>
            <person name="Hugenholtz P."/>
            <person name="Woyke T."/>
            <person name="Wu D."/>
            <person name="Tindall B."/>
            <person name="Brambilla E."/>
            <person name="Klenk H.-P."/>
            <person name="Eisen J.A."/>
        </authorList>
    </citation>
    <scope>NUCLEOTIDE SEQUENCE [LARGE SCALE GENOMIC DNA]</scope>
    <source>
        <strain evidence="6 7">DSM 19592</strain>
    </source>
</reference>
<dbReference type="CDD" id="cd00165">
    <property type="entry name" value="S4"/>
    <property type="match status" value="1"/>
</dbReference>
<dbReference type="PANTHER" id="PTHR47683">
    <property type="entry name" value="PSEUDOURIDINE SYNTHASE FAMILY PROTEIN-RELATED"/>
    <property type="match status" value="1"/>
</dbReference>
<gene>
    <name evidence="6" type="ORF">JoomaDRAFT_0626</name>
</gene>
<dbReference type="OrthoDB" id="9807213at2"/>
<proteinExistence type="inferred from homology"/>
<dbReference type="SUPFAM" id="SSF55174">
    <property type="entry name" value="Alpha-L RNA-binding motif"/>
    <property type="match status" value="1"/>
</dbReference>
<dbReference type="GO" id="GO:0000455">
    <property type="term" value="P:enzyme-directed rRNA pseudouridine synthesis"/>
    <property type="evidence" value="ECO:0007669"/>
    <property type="project" value="UniProtKB-ARBA"/>
</dbReference>
<dbReference type="Gene3D" id="3.30.70.580">
    <property type="entry name" value="Pseudouridine synthase I, catalytic domain, N-terminal subdomain"/>
    <property type="match status" value="1"/>
</dbReference>
<protein>
    <submittedName>
        <fullName evidence="6">Pseudouridylate synthase, 16S rRNA uridine-516</fullName>
    </submittedName>
</protein>
<dbReference type="InterPro" id="IPR050343">
    <property type="entry name" value="RsuA_PseudoU_synthase"/>
</dbReference>
<evidence type="ECO:0000256" key="3">
    <source>
        <dbReference type="PROSITE-ProRule" id="PRU00182"/>
    </source>
</evidence>
<sequence length="290" mass="32724">MSREDKSRKGKSSSRQGGGSKKFSGRQGGNMKSKSFARGNAPVKNTPTQKKSQLSPDEIRLNKYIANSGVCSRRDADIYIASGNVTVNGEVITEMGYKVKLSDEVKFDGQNITPEKKAYVLLNKPKGFITGNSEEKGKRTVMDLVRNSTKSRIATVGMLERNSTGLILFTNDIELSKRLTQGQGFRKIYHVTLDKSFRHEDLHKVREGLVIDEKEVKVEEITFIEGGNKNEVGIKIFSNRNKIVTRIFKHLDYEILKIDRVAYGGLTKKDLPRGTWRHLTKQEVINLKML</sequence>
<dbReference type="InterPro" id="IPR002942">
    <property type="entry name" value="S4_RNA-bd"/>
</dbReference>
<evidence type="ECO:0000259" key="5">
    <source>
        <dbReference type="SMART" id="SM00363"/>
    </source>
</evidence>
<dbReference type="InterPro" id="IPR006145">
    <property type="entry name" value="PsdUridine_synth_RsuA/RluA"/>
</dbReference>
<dbReference type="Gene3D" id="3.30.70.1560">
    <property type="entry name" value="Alpha-L RNA-binding motif"/>
    <property type="match status" value="1"/>
</dbReference>
<accession>I3C222</accession>
<dbReference type="Pfam" id="PF00849">
    <property type="entry name" value="PseudoU_synth_2"/>
    <property type="match status" value="1"/>
</dbReference>
<name>I3C222_9FLAO</name>
<keyword evidence="2" id="KW-0413">Isomerase</keyword>
<dbReference type="EMBL" id="JH651379">
    <property type="protein sequence ID" value="EIJ37665.1"/>
    <property type="molecule type" value="Genomic_DNA"/>
</dbReference>
<dbReference type="RefSeq" id="WP_008610675.1">
    <property type="nucleotide sequence ID" value="NZ_JH651379.1"/>
</dbReference>
<dbReference type="FunFam" id="3.10.290.10:FF:000003">
    <property type="entry name" value="Pseudouridine synthase"/>
    <property type="match status" value="1"/>
</dbReference>
<dbReference type="InterPro" id="IPR042092">
    <property type="entry name" value="PsdUridine_s_RsuA/RluB/E/F_cat"/>
</dbReference>
<dbReference type="Pfam" id="PF01479">
    <property type="entry name" value="S4"/>
    <property type="match status" value="1"/>
</dbReference>
<dbReference type="HOGENOM" id="CLU_024979_1_2_10"/>
<evidence type="ECO:0000256" key="2">
    <source>
        <dbReference type="ARBA" id="ARBA00023235"/>
    </source>
</evidence>
<dbReference type="InterPro" id="IPR020103">
    <property type="entry name" value="PsdUridine_synth_cat_dom_sf"/>
</dbReference>
<evidence type="ECO:0000256" key="1">
    <source>
        <dbReference type="ARBA" id="ARBA00008348"/>
    </source>
</evidence>
<dbReference type="PROSITE" id="PS50889">
    <property type="entry name" value="S4"/>
    <property type="match status" value="1"/>
</dbReference>
<dbReference type="InterPro" id="IPR020094">
    <property type="entry name" value="TruA/RsuA/RluB/E/F_N"/>
</dbReference>
<evidence type="ECO:0000313" key="7">
    <source>
        <dbReference type="Proteomes" id="UP000004690"/>
    </source>
</evidence>
<dbReference type="InterPro" id="IPR036986">
    <property type="entry name" value="S4_RNA-bd_sf"/>
</dbReference>
<dbReference type="GO" id="GO:0003723">
    <property type="term" value="F:RNA binding"/>
    <property type="evidence" value="ECO:0007669"/>
    <property type="project" value="UniProtKB-KW"/>
</dbReference>
<dbReference type="Gene3D" id="3.10.290.10">
    <property type="entry name" value="RNA-binding S4 domain"/>
    <property type="match status" value="1"/>
</dbReference>
<dbReference type="GO" id="GO:0120159">
    <property type="term" value="F:rRNA pseudouridine synthase activity"/>
    <property type="evidence" value="ECO:0007669"/>
    <property type="project" value="UniProtKB-ARBA"/>
</dbReference>
<feature type="domain" description="RNA-binding S4" evidence="5">
    <location>
        <begin position="59"/>
        <end position="126"/>
    </location>
</feature>
<evidence type="ECO:0000256" key="4">
    <source>
        <dbReference type="SAM" id="MobiDB-lite"/>
    </source>
</evidence>
<dbReference type="SMART" id="SM00363">
    <property type="entry name" value="S4"/>
    <property type="match status" value="1"/>
</dbReference>
<dbReference type="STRING" id="926559.JoomaDRAFT_0626"/>